<dbReference type="InterPro" id="IPR036188">
    <property type="entry name" value="FAD/NAD-bd_sf"/>
</dbReference>
<dbReference type="Proteomes" id="UP001162834">
    <property type="component" value="Chromosome"/>
</dbReference>
<accession>A0A9E6Y0T2</accession>
<dbReference type="GO" id="GO:0051536">
    <property type="term" value="F:iron-sulfur cluster binding"/>
    <property type="evidence" value="ECO:0007669"/>
    <property type="project" value="UniProtKB-KW"/>
</dbReference>
<dbReference type="EMBL" id="CP087164">
    <property type="protein sequence ID" value="UGS37326.1"/>
    <property type="molecule type" value="Genomic_DNA"/>
</dbReference>
<keyword evidence="8" id="KW-0408">Iron</keyword>
<protein>
    <submittedName>
        <fullName evidence="11">Trimethylamine dehydrogenase</fullName>
        <ecNumber evidence="11">1.5.8.2</ecNumber>
    </submittedName>
</protein>
<dbReference type="GO" id="GO:0010181">
    <property type="term" value="F:FMN binding"/>
    <property type="evidence" value="ECO:0007669"/>
    <property type="project" value="InterPro"/>
</dbReference>
<organism evidence="11 12">
    <name type="scientific">Capillimicrobium parvum</name>
    <dbReference type="NCBI Taxonomy" id="2884022"/>
    <lineage>
        <taxon>Bacteria</taxon>
        <taxon>Bacillati</taxon>
        <taxon>Actinomycetota</taxon>
        <taxon>Thermoleophilia</taxon>
        <taxon>Solirubrobacterales</taxon>
        <taxon>Capillimicrobiaceae</taxon>
        <taxon>Capillimicrobium</taxon>
    </lineage>
</organism>
<keyword evidence="12" id="KW-1185">Reference proteome</keyword>
<gene>
    <name evidence="11" type="primary">tmd_4</name>
    <name evidence="11" type="ORF">DSM104329_03741</name>
</gene>
<keyword evidence="5" id="KW-0288">FMN</keyword>
<evidence type="ECO:0000259" key="10">
    <source>
        <dbReference type="Pfam" id="PF00724"/>
    </source>
</evidence>
<keyword evidence="4" id="KW-0285">Flavoprotein</keyword>
<keyword evidence="6" id="KW-0479">Metal-binding</keyword>
<dbReference type="GO" id="GO:0050470">
    <property type="term" value="F:trimethylamine dehydrogenase activity"/>
    <property type="evidence" value="ECO:0007669"/>
    <property type="project" value="UniProtKB-EC"/>
</dbReference>
<dbReference type="EC" id="1.5.8.2" evidence="11"/>
<dbReference type="SUPFAM" id="SSF51905">
    <property type="entry name" value="FAD/NAD(P)-binding domain"/>
    <property type="match status" value="1"/>
</dbReference>
<evidence type="ECO:0000256" key="2">
    <source>
        <dbReference type="ARBA" id="ARBA00001966"/>
    </source>
</evidence>
<dbReference type="GO" id="GO:0046872">
    <property type="term" value="F:metal ion binding"/>
    <property type="evidence" value="ECO:0007669"/>
    <property type="project" value="UniProtKB-KW"/>
</dbReference>
<evidence type="ECO:0000256" key="3">
    <source>
        <dbReference type="ARBA" id="ARBA00011048"/>
    </source>
</evidence>
<dbReference type="Gene3D" id="3.50.50.60">
    <property type="entry name" value="FAD/NAD(P)-binding domain"/>
    <property type="match status" value="1"/>
</dbReference>
<evidence type="ECO:0000313" key="12">
    <source>
        <dbReference type="Proteomes" id="UP001162834"/>
    </source>
</evidence>
<reference evidence="11" key="1">
    <citation type="journal article" date="2022" name="Int. J. Syst. Evol. Microbiol.">
        <title>Pseudomonas aegrilactucae sp. nov. and Pseudomonas morbosilactucae sp. nov., pathogens causing bacterial rot of lettuce in Japan.</title>
        <authorList>
            <person name="Sawada H."/>
            <person name="Fujikawa T."/>
            <person name="Satou M."/>
        </authorList>
    </citation>
    <scope>NUCLEOTIDE SEQUENCE</scope>
    <source>
        <strain evidence="11">0166_1</strain>
    </source>
</reference>
<dbReference type="RefSeq" id="WP_259311383.1">
    <property type="nucleotide sequence ID" value="NZ_CP087164.1"/>
</dbReference>
<evidence type="ECO:0000256" key="9">
    <source>
        <dbReference type="ARBA" id="ARBA00023014"/>
    </source>
</evidence>
<evidence type="ECO:0000256" key="1">
    <source>
        <dbReference type="ARBA" id="ARBA00001917"/>
    </source>
</evidence>
<dbReference type="PANTHER" id="PTHR42917">
    <property type="entry name" value="2,4-DIENOYL-COA REDUCTASE"/>
    <property type="match status" value="1"/>
</dbReference>
<dbReference type="InterPro" id="IPR013785">
    <property type="entry name" value="Aldolase_TIM"/>
</dbReference>
<evidence type="ECO:0000256" key="7">
    <source>
        <dbReference type="ARBA" id="ARBA00023002"/>
    </source>
</evidence>
<comment type="cofactor">
    <cofactor evidence="2">
        <name>[4Fe-4S] cluster</name>
        <dbReference type="ChEBI" id="CHEBI:49883"/>
    </cofactor>
</comment>
<dbReference type="PANTHER" id="PTHR42917:SF2">
    <property type="entry name" value="2,4-DIENOYL-COA REDUCTASE [(2E)-ENOYL-COA-PRODUCING]"/>
    <property type="match status" value="1"/>
</dbReference>
<evidence type="ECO:0000256" key="8">
    <source>
        <dbReference type="ARBA" id="ARBA00023004"/>
    </source>
</evidence>
<keyword evidence="7 11" id="KW-0560">Oxidoreductase</keyword>
<sequence>MTEPHRWNMGPFTHDELRAQVEDRYAPLFTPLRIGPKTAPNRFYSVPYAGGWSMHELNLELEHRRTRAEGGWGVVCTGEAMIAREGVADMIDGLEIFDDADARAIAPIADAIHEFGALAGIELVHYGGIASPRTWRMPPLAVSQMQSDAMFFSTAVGQTMTRGDIRRVQDEWVAAARRARAAGYDVVYVHCAHSGQPMQFLAPYYNQRTDEYGGPLENRARFLLELLERIRAEIGDDTAIAVRFAIEALGPGGLEIEEALATMRMADHLVDLWDIAIGGLANSDRDLTPSRLYEEGASLQWSRRAKEATDKPVVGSGRFTDVDLMLRTITSGDLDFIGAARPGIADPFLPRKIAAGEFGRVRECIGSNHCAYSEVQYTFGCSQNATAGEEYRRGWHPEQFTRAANADRPVLVVGGGPAGLECATVLARRGFEQVHLVEAERQVGGHMRWFAKLPGFNPWGRVIEHREWLAEHLREVQIAPNTRLDAEGVLDYGGAIVIVATGAPWATVATDPFTNTPVPGADASLDHVLTPEQVILQGKPVPGRRVLVYDCQADQMALGTTQYLQERGHEVELVSPFADIANRAHQDGVSFALRGEILAAGGRLRPSLILAAVSGSGAVFLDETFSETEIACDAIVLMTRRASDDALYLELDAMPERRAQEGIQALYRIGDCAAPQDLAEAIFSGHRLAREIDSPDPSVALPALRA</sequence>
<evidence type="ECO:0000256" key="5">
    <source>
        <dbReference type="ARBA" id="ARBA00022643"/>
    </source>
</evidence>
<dbReference type="SUPFAM" id="SSF51395">
    <property type="entry name" value="FMN-linked oxidoreductases"/>
    <property type="match status" value="1"/>
</dbReference>
<dbReference type="InterPro" id="IPR001155">
    <property type="entry name" value="OxRdtase_FMN_N"/>
</dbReference>
<proteinExistence type="inferred from homology"/>
<dbReference type="Gene3D" id="3.40.50.720">
    <property type="entry name" value="NAD(P)-binding Rossmann-like Domain"/>
    <property type="match status" value="1"/>
</dbReference>
<evidence type="ECO:0000313" key="11">
    <source>
        <dbReference type="EMBL" id="UGS37326.1"/>
    </source>
</evidence>
<name>A0A9E6Y0T2_9ACTN</name>
<evidence type="ECO:0000256" key="4">
    <source>
        <dbReference type="ARBA" id="ARBA00022630"/>
    </source>
</evidence>
<dbReference type="Pfam" id="PF13450">
    <property type="entry name" value="NAD_binding_8"/>
    <property type="match status" value="1"/>
</dbReference>
<dbReference type="InterPro" id="IPR051793">
    <property type="entry name" value="NADH:flavin_oxidoreductase"/>
</dbReference>
<dbReference type="Gene3D" id="3.20.20.70">
    <property type="entry name" value="Aldolase class I"/>
    <property type="match status" value="1"/>
</dbReference>
<keyword evidence="9" id="KW-0411">Iron-sulfur</keyword>
<dbReference type="PRINTS" id="PR00368">
    <property type="entry name" value="FADPNR"/>
</dbReference>
<comment type="similarity">
    <text evidence="3">In the N-terminal section; belongs to the NADH:flavin oxidoreductase/NADH oxidase family.</text>
</comment>
<dbReference type="KEGG" id="sbae:DSM104329_03741"/>
<dbReference type="Pfam" id="PF00724">
    <property type="entry name" value="Oxidored_FMN"/>
    <property type="match status" value="1"/>
</dbReference>
<evidence type="ECO:0000256" key="6">
    <source>
        <dbReference type="ARBA" id="ARBA00022723"/>
    </source>
</evidence>
<feature type="domain" description="NADH:flavin oxidoreductase/NADH oxidase N-terminal" evidence="10">
    <location>
        <begin position="28"/>
        <end position="356"/>
    </location>
</feature>
<dbReference type="AlphaFoldDB" id="A0A9E6Y0T2"/>
<comment type="cofactor">
    <cofactor evidence="1">
        <name>FMN</name>
        <dbReference type="ChEBI" id="CHEBI:58210"/>
    </cofactor>
</comment>